<dbReference type="Proteomes" id="UP000297693">
    <property type="component" value="Unassembled WGS sequence"/>
</dbReference>
<keyword evidence="5" id="KW-1185">Reference proteome</keyword>
<gene>
    <name evidence="4" type="ORF">EHQ58_12175</name>
</gene>
<dbReference type="EMBL" id="RQGD01000034">
    <property type="protein sequence ID" value="TGL58132.1"/>
    <property type="molecule type" value="Genomic_DNA"/>
</dbReference>
<dbReference type="SUPFAM" id="SSF46689">
    <property type="entry name" value="Homeodomain-like"/>
    <property type="match status" value="1"/>
</dbReference>
<feature type="DNA-binding region" description="H-T-H motif" evidence="2">
    <location>
        <begin position="34"/>
        <end position="53"/>
    </location>
</feature>
<dbReference type="InterPro" id="IPR049484">
    <property type="entry name" value="Rv0078-like_C"/>
</dbReference>
<evidence type="ECO:0000256" key="2">
    <source>
        <dbReference type="PROSITE-ProRule" id="PRU00335"/>
    </source>
</evidence>
<reference evidence="4" key="1">
    <citation type="journal article" date="2019" name="PLoS Negl. Trop. Dis.">
        <title>Revisiting the worldwide diversity of Leptospira species in the environment.</title>
        <authorList>
            <person name="Vincent A.T."/>
            <person name="Schiettekatte O."/>
            <person name="Bourhy P."/>
            <person name="Veyrier F.J."/>
            <person name="Picardeau M."/>
        </authorList>
    </citation>
    <scope>NUCLEOTIDE SEQUENCE [LARGE SCALE GENOMIC DNA]</scope>
    <source>
        <strain evidence="4">201702476</strain>
    </source>
</reference>
<dbReference type="PROSITE" id="PS01081">
    <property type="entry name" value="HTH_TETR_1"/>
    <property type="match status" value="1"/>
</dbReference>
<dbReference type="OrthoDB" id="362563at2"/>
<dbReference type="Gene3D" id="1.10.357.10">
    <property type="entry name" value="Tetracycline Repressor, domain 2"/>
    <property type="match status" value="1"/>
</dbReference>
<proteinExistence type="predicted"/>
<dbReference type="AlphaFoldDB" id="A0A4R9K0B7"/>
<dbReference type="PANTHER" id="PTHR43479:SF11">
    <property type="entry name" value="ACREF_ENVCD OPERON REPRESSOR-RELATED"/>
    <property type="match status" value="1"/>
</dbReference>
<dbReference type="Pfam" id="PF21351">
    <property type="entry name" value="TetR_C_41"/>
    <property type="match status" value="1"/>
</dbReference>
<feature type="domain" description="HTH tetR-type" evidence="3">
    <location>
        <begin position="11"/>
        <end position="71"/>
    </location>
</feature>
<dbReference type="Pfam" id="PF00440">
    <property type="entry name" value="TetR_N"/>
    <property type="match status" value="1"/>
</dbReference>
<dbReference type="InterPro" id="IPR050624">
    <property type="entry name" value="HTH-type_Tx_Regulator"/>
</dbReference>
<keyword evidence="1 2" id="KW-0238">DNA-binding</keyword>
<dbReference type="InterPro" id="IPR023772">
    <property type="entry name" value="DNA-bd_HTH_TetR-type_CS"/>
</dbReference>
<protein>
    <submittedName>
        <fullName evidence="4">TetR/AcrR family transcriptional regulator</fullName>
    </submittedName>
</protein>
<name>A0A4R9K0B7_9LEPT</name>
<comment type="caution">
    <text evidence="4">The sequence shown here is derived from an EMBL/GenBank/DDBJ whole genome shotgun (WGS) entry which is preliminary data.</text>
</comment>
<dbReference type="InterPro" id="IPR001647">
    <property type="entry name" value="HTH_TetR"/>
</dbReference>
<evidence type="ECO:0000256" key="1">
    <source>
        <dbReference type="ARBA" id="ARBA00023125"/>
    </source>
</evidence>
<dbReference type="GO" id="GO:0003677">
    <property type="term" value="F:DNA binding"/>
    <property type="evidence" value="ECO:0007669"/>
    <property type="project" value="UniProtKB-UniRule"/>
</dbReference>
<dbReference type="InterPro" id="IPR009057">
    <property type="entry name" value="Homeodomain-like_sf"/>
</dbReference>
<accession>A0A4R9K0B7</accession>
<evidence type="ECO:0000259" key="3">
    <source>
        <dbReference type="PROSITE" id="PS50977"/>
    </source>
</evidence>
<organism evidence="4 5">
    <name type="scientific">Leptospira ognonensis</name>
    <dbReference type="NCBI Taxonomy" id="2484945"/>
    <lineage>
        <taxon>Bacteria</taxon>
        <taxon>Pseudomonadati</taxon>
        <taxon>Spirochaetota</taxon>
        <taxon>Spirochaetia</taxon>
        <taxon>Leptospirales</taxon>
        <taxon>Leptospiraceae</taxon>
        <taxon>Leptospira</taxon>
    </lineage>
</organism>
<evidence type="ECO:0000313" key="5">
    <source>
        <dbReference type="Proteomes" id="UP000297693"/>
    </source>
</evidence>
<sequence length="192" mass="22412">MDMSLKIEQGEETKRQILKVARKLFGKNGYNNTSIEDIYSSLNLTRGALYHHFSGKKEIFYEMCRVYNHELVQELENWDWREFRKRWSETLDLTEDKNFVQIWIKDLASVLNAKEMSQLDEESIEKSITVLLEGAIRNGSIRKIPTKEASQMILGMLNQALLVLSELEGDSLLRSKKNFIKVMNLFLDSLES</sequence>
<evidence type="ECO:0000313" key="4">
    <source>
        <dbReference type="EMBL" id="TGL58132.1"/>
    </source>
</evidence>
<dbReference type="PANTHER" id="PTHR43479">
    <property type="entry name" value="ACREF/ENVCD OPERON REPRESSOR-RELATED"/>
    <property type="match status" value="1"/>
</dbReference>
<dbReference type="PRINTS" id="PR00455">
    <property type="entry name" value="HTHTETR"/>
</dbReference>
<dbReference type="PROSITE" id="PS50977">
    <property type="entry name" value="HTH_TETR_2"/>
    <property type="match status" value="1"/>
</dbReference>